<keyword evidence="10" id="KW-1185">Reference proteome</keyword>
<dbReference type="CDD" id="cd05822">
    <property type="entry name" value="TLP_HIUase"/>
    <property type="match status" value="1"/>
</dbReference>
<dbReference type="EC" id="3.5.2.17" evidence="7"/>
<dbReference type="InterPro" id="IPR023416">
    <property type="entry name" value="Transthyretin/HIU_hydrolase_d"/>
</dbReference>
<evidence type="ECO:0000313" key="10">
    <source>
        <dbReference type="Proteomes" id="UP000623687"/>
    </source>
</evidence>
<dbReference type="Pfam" id="PF00576">
    <property type="entry name" value="Transthyretin"/>
    <property type="match status" value="1"/>
</dbReference>
<comment type="function">
    <text evidence="2">Catalyzes the hydrolysis of 5-hydroxyisourate (HIU) to 2-oxo-4-hydroxy-4-carboxy-5-ureidoimidazoline (OHCU).</text>
</comment>
<dbReference type="VEuPathDB" id="FungiDB:PC9H_003332"/>
<evidence type="ECO:0000259" key="8">
    <source>
        <dbReference type="Pfam" id="PF00576"/>
    </source>
</evidence>
<dbReference type="OrthoDB" id="10265230at2759"/>
<dbReference type="PROSITE" id="PS00769">
    <property type="entry name" value="TRANSTHYRETIN_2"/>
    <property type="match status" value="1"/>
</dbReference>
<dbReference type="GeneID" id="59373150"/>
<sequence>MSKSPVTCHVLDSSTGKPADGVAVTLQELTTAKYDGGPDIFDPLGKGYTNSDGRCLDLLSVKNPQDEPFKLVEGRTYKVVFKTKEYFDRTNRKCFYPWVEISFTIENPDEHYHIPLLISPYGFTTYRGS</sequence>
<dbReference type="RefSeq" id="XP_036634398.1">
    <property type="nucleotide sequence ID" value="XM_036772925.1"/>
</dbReference>
<dbReference type="PANTHER" id="PTHR10395">
    <property type="entry name" value="URICASE AND TRANSTHYRETIN-RELATED"/>
    <property type="match status" value="1"/>
</dbReference>
<proteinExistence type="inferred from homology"/>
<dbReference type="InterPro" id="IPR023419">
    <property type="entry name" value="Transthyretin_CS"/>
</dbReference>
<reference evidence="9" key="1">
    <citation type="submission" date="2019-07" db="EMBL/GenBank/DDBJ databases">
        <authorList>
            <person name="Palmer J.M."/>
        </authorList>
    </citation>
    <scope>NUCLEOTIDE SEQUENCE</scope>
    <source>
        <strain evidence="9">PC9</strain>
    </source>
</reference>
<name>A0A8H7A191_PLEOS</name>
<dbReference type="InterPro" id="IPR023418">
    <property type="entry name" value="Thyroxine_BS"/>
</dbReference>
<dbReference type="EMBL" id="JACETU010000002">
    <property type="protein sequence ID" value="KAF7436499.1"/>
    <property type="molecule type" value="Genomic_DNA"/>
</dbReference>
<comment type="subunit">
    <text evidence="4 7">Homotetramer.</text>
</comment>
<dbReference type="GO" id="GO:0006144">
    <property type="term" value="P:purine nucleobase metabolic process"/>
    <property type="evidence" value="ECO:0007669"/>
    <property type="project" value="UniProtKB-KW"/>
</dbReference>
<dbReference type="Gene3D" id="2.60.40.180">
    <property type="entry name" value="Transthyretin/hydroxyisourate hydrolase domain"/>
    <property type="match status" value="1"/>
</dbReference>
<comment type="similarity">
    <text evidence="3 7">Belongs to the transthyretin family. 5-hydroxyisourate hydrolase subfamily.</text>
</comment>
<dbReference type="AlphaFoldDB" id="A0A8H7A191"/>
<feature type="domain" description="Transthyretin/hydroxyisourate hydrolase" evidence="8">
    <location>
        <begin position="6"/>
        <end position="128"/>
    </location>
</feature>
<dbReference type="Proteomes" id="UP000623687">
    <property type="component" value="Unassembled WGS sequence"/>
</dbReference>
<protein>
    <recommendedName>
        <fullName evidence="7">5-hydroxyisourate hydrolase</fullName>
        <shortName evidence="7">HIU hydrolase</shortName>
        <shortName evidence="7">HIUHase</shortName>
        <ecNumber evidence="7">3.5.2.17</ecNumber>
    </recommendedName>
</protein>
<comment type="catalytic activity">
    <reaction evidence="1 7">
        <text>5-hydroxyisourate + H2O = 5-hydroxy-2-oxo-4-ureido-2,5-dihydro-1H-imidazole-5-carboxylate + H(+)</text>
        <dbReference type="Rhea" id="RHEA:23736"/>
        <dbReference type="ChEBI" id="CHEBI:15377"/>
        <dbReference type="ChEBI" id="CHEBI:15378"/>
        <dbReference type="ChEBI" id="CHEBI:18072"/>
        <dbReference type="ChEBI" id="CHEBI:58639"/>
        <dbReference type="EC" id="3.5.2.17"/>
    </reaction>
</comment>
<evidence type="ECO:0000256" key="1">
    <source>
        <dbReference type="ARBA" id="ARBA00001043"/>
    </source>
</evidence>
<evidence type="ECO:0000256" key="4">
    <source>
        <dbReference type="ARBA" id="ARBA00011881"/>
    </source>
</evidence>
<dbReference type="PANTHER" id="PTHR10395:SF7">
    <property type="entry name" value="5-HYDROXYISOURATE HYDROLASE"/>
    <property type="match status" value="1"/>
</dbReference>
<organism evidence="9 10">
    <name type="scientific">Pleurotus ostreatus</name>
    <name type="common">Oyster mushroom</name>
    <name type="synonym">White-rot fungus</name>
    <dbReference type="NCBI Taxonomy" id="5322"/>
    <lineage>
        <taxon>Eukaryota</taxon>
        <taxon>Fungi</taxon>
        <taxon>Dikarya</taxon>
        <taxon>Basidiomycota</taxon>
        <taxon>Agaricomycotina</taxon>
        <taxon>Agaricomycetes</taxon>
        <taxon>Agaricomycetidae</taxon>
        <taxon>Agaricales</taxon>
        <taxon>Pleurotineae</taxon>
        <taxon>Pleurotaceae</taxon>
        <taxon>Pleurotus</taxon>
    </lineage>
</organism>
<evidence type="ECO:0000256" key="2">
    <source>
        <dbReference type="ARBA" id="ARBA00002704"/>
    </source>
</evidence>
<evidence type="ECO:0000256" key="3">
    <source>
        <dbReference type="ARBA" id="ARBA00009850"/>
    </source>
</evidence>
<evidence type="ECO:0000256" key="6">
    <source>
        <dbReference type="ARBA" id="ARBA00022801"/>
    </source>
</evidence>
<evidence type="ECO:0000313" key="9">
    <source>
        <dbReference type="EMBL" id="KAF7436499.1"/>
    </source>
</evidence>
<dbReference type="NCBIfam" id="TIGR02962">
    <property type="entry name" value="hdxy_isourate"/>
    <property type="match status" value="1"/>
</dbReference>
<dbReference type="GO" id="GO:0033971">
    <property type="term" value="F:hydroxyisourate hydrolase activity"/>
    <property type="evidence" value="ECO:0007669"/>
    <property type="project" value="UniProtKB-EC"/>
</dbReference>
<dbReference type="InterPro" id="IPR014306">
    <property type="entry name" value="Hydroxyisourate_hydrolase"/>
</dbReference>
<keyword evidence="6 7" id="KW-0378">Hydrolase</keyword>
<evidence type="ECO:0000256" key="7">
    <source>
        <dbReference type="RuleBase" id="RU361270"/>
    </source>
</evidence>
<dbReference type="SUPFAM" id="SSF49472">
    <property type="entry name" value="Transthyretin (synonym: prealbumin)"/>
    <property type="match status" value="1"/>
</dbReference>
<evidence type="ECO:0000256" key="5">
    <source>
        <dbReference type="ARBA" id="ARBA00022631"/>
    </source>
</evidence>
<keyword evidence="5 7" id="KW-0659">Purine metabolism</keyword>
<dbReference type="PROSITE" id="PS00768">
    <property type="entry name" value="TRANSTHYRETIN_1"/>
    <property type="match status" value="1"/>
</dbReference>
<comment type="caution">
    <text evidence="9">The sequence shown here is derived from an EMBL/GenBank/DDBJ whole genome shotgun (WGS) entry which is preliminary data.</text>
</comment>
<dbReference type="InterPro" id="IPR036817">
    <property type="entry name" value="Transthyretin/HIU_hydrolase_sf"/>
</dbReference>
<gene>
    <name evidence="9" type="ORF">PC9H_003332</name>
</gene>
<accession>A0A8H7A191</accession>